<dbReference type="InterPro" id="IPR036397">
    <property type="entry name" value="RNaseH_sf"/>
</dbReference>
<dbReference type="GO" id="GO:0003676">
    <property type="term" value="F:nucleic acid binding"/>
    <property type="evidence" value="ECO:0007669"/>
    <property type="project" value="InterPro"/>
</dbReference>
<dbReference type="InterPro" id="IPR038717">
    <property type="entry name" value="Tc1-like_DDE_dom"/>
</dbReference>
<dbReference type="EMBL" id="BLRY01000294">
    <property type="protein sequence ID" value="GFP28591.1"/>
    <property type="molecule type" value="Genomic_DNA"/>
</dbReference>
<keyword evidence="3" id="KW-1185">Reference proteome</keyword>
<organism evidence="2 3">
    <name type="scientific">Candidatus Hakubella thermalkaliphila</name>
    <dbReference type="NCBI Taxonomy" id="2754717"/>
    <lineage>
        <taxon>Bacteria</taxon>
        <taxon>Bacillati</taxon>
        <taxon>Actinomycetota</taxon>
        <taxon>Actinomycetota incertae sedis</taxon>
        <taxon>Candidatus Hakubellales</taxon>
        <taxon>Candidatus Hakubellaceae</taxon>
        <taxon>Candidatus Hakubella</taxon>
    </lineage>
</organism>
<gene>
    <name evidence="2" type="ORF">HKBW3S33_02005</name>
</gene>
<dbReference type="Pfam" id="PF13358">
    <property type="entry name" value="DDE_3"/>
    <property type="match status" value="1"/>
</dbReference>
<comment type="caution">
    <text evidence="2">The sequence shown here is derived from an EMBL/GenBank/DDBJ whole genome shotgun (WGS) entry which is preliminary data.</text>
</comment>
<dbReference type="Proteomes" id="UP000591948">
    <property type="component" value="Unassembled WGS sequence"/>
</dbReference>
<protein>
    <recommendedName>
        <fullName evidence="1">Tc1-like transposase DDE domain-containing protein</fullName>
    </recommendedName>
</protein>
<name>A0A6V8QC16_9ACTN</name>
<feature type="domain" description="Tc1-like transposase DDE" evidence="1">
    <location>
        <begin position="4"/>
        <end position="88"/>
    </location>
</feature>
<evidence type="ECO:0000313" key="2">
    <source>
        <dbReference type="EMBL" id="GFP28591.1"/>
    </source>
</evidence>
<dbReference type="Gene3D" id="3.30.420.10">
    <property type="entry name" value="Ribonuclease H-like superfamily/Ribonuclease H"/>
    <property type="match status" value="1"/>
</dbReference>
<dbReference type="AlphaFoldDB" id="A0A6V8QC16"/>
<proteinExistence type="predicted"/>
<sequence length="114" mass="14017">MMKAEKGDTTGFLKMLMRIIIRFKGKIIDLWVDNARWHKGERVRKFLLKNRNLHIHYLPPYHPELNYQESLWRTMRYEETTNVYFETLFDLEVSVFKRSQRWKPQKIISLCKLI</sequence>
<dbReference type="InterPro" id="IPR012337">
    <property type="entry name" value="RNaseH-like_sf"/>
</dbReference>
<reference evidence="2 3" key="1">
    <citation type="journal article" date="2020" name="Front. Microbiol.">
        <title>Single-cell genomics of novel Actinobacteria with the Wood-Ljungdahl pathway discovered in a serpentinizing system.</title>
        <authorList>
            <person name="Merino N."/>
            <person name="Kawai M."/>
            <person name="Boyd E.S."/>
            <person name="Colman D.R."/>
            <person name="McGlynn S.E."/>
            <person name="Nealson K.H."/>
            <person name="Kurokawa K."/>
            <person name="Hongoh Y."/>
        </authorList>
    </citation>
    <scope>NUCLEOTIDE SEQUENCE [LARGE SCALE GENOMIC DNA]</scope>
    <source>
        <strain evidence="2 3">S33</strain>
    </source>
</reference>
<accession>A0A6V8QC16</accession>
<evidence type="ECO:0000313" key="3">
    <source>
        <dbReference type="Proteomes" id="UP000591948"/>
    </source>
</evidence>
<evidence type="ECO:0000259" key="1">
    <source>
        <dbReference type="Pfam" id="PF13358"/>
    </source>
</evidence>
<dbReference type="SUPFAM" id="SSF53098">
    <property type="entry name" value="Ribonuclease H-like"/>
    <property type="match status" value="1"/>
</dbReference>